<dbReference type="EMBL" id="GGEC01063285">
    <property type="protein sequence ID" value="MBX43769.1"/>
    <property type="molecule type" value="Transcribed_RNA"/>
</dbReference>
<accession>A0A2P2NMQ6</accession>
<reference evidence="1" key="1">
    <citation type="submission" date="2018-02" db="EMBL/GenBank/DDBJ databases">
        <title>Rhizophora mucronata_Transcriptome.</title>
        <authorList>
            <person name="Meera S.P."/>
            <person name="Sreeshan A."/>
            <person name="Augustine A."/>
        </authorList>
    </citation>
    <scope>NUCLEOTIDE SEQUENCE</scope>
    <source>
        <tissue evidence="1">Leaf</tissue>
    </source>
</reference>
<evidence type="ECO:0000313" key="1">
    <source>
        <dbReference type="EMBL" id="MBX43769.1"/>
    </source>
</evidence>
<organism evidence="1">
    <name type="scientific">Rhizophora mucronata</name>
    <name type="common">Asiatic mangrove</name>
    <dbReference type="NCBI Taxonomy" id="61149"/>
    <lineage>
        <taxon>Eukaryota</taxon>
        <taxon>Viridiplantae</taxon>
        <taxon>Streptophyta</taxon>
        <taxon>Embryophyta</taxon>
        <taxon>Tracheophyta</taxon>
        <taxon>Spermatophyta</taxon>
        <taxon>Magnoliopsida</taxon>
        <taxon>eudicotyledons</taxon>
        <taxon>Gunneridae</taxon>
        <taxon>Pentapetalae</taxon>
        <taxon>rosids</taxon>
        <taxon>fabids</taxon>
        <taxon>Malpighiales</taxon>
        <taxon>Rhizophoraceae</taxon>
        <taxon>Rhizophora</taxon>
    </lineage>
</organism>
<dbReference type="AlphaFoldDB" id="A0A2P2NMQ6"/>
<protein>
    <submittedName>
        <fullName evidence="1">Uncharacterized protein</fullName>
    </submittedName>
</protein>
<proteinExistence type="predicted"/>
<sequence>MSKSTHNYNQWHNNKMIIFPHKQ</sequence>
<name>A0A2P2NMQ6_RHIMU</name>